<sequence>MNQVQIGLWSVPRNRAEMRELDTRKNSFGVGRLMPGPQLGVIATVIAFGRERMSLILCSGTDARAFLVGRAVGCQECRRHLPKQIASCGILPGSPFADIRSAGRM</sequence>
<gene>
    <name evidence="1" type="ORF">JTE90_014964</name>
</gene>
<accession>A0AAV6V075</accession>
<evidence type="ECO:0000313" key="1">
    <source>
        <dbReference type="EMBL" id="KAG8188911.1"/>
    </source>
</evidence>
<proteinExistence type="predicted"/>
<organism evidence="1 2">
    <name type="scientific">Oedothorax gibbosus</name>
    <dbReference type="NCBI Taxonomy" id="931172"/>
    <lineage>
        <taxon>Eukaryota</taxon>
        <taxon>Metazoa</taxon>
        <taxon>Ecdysozoa</taxon>
        <taxon>Arthropoda</taxon>
        <taxon>Chelicerata</taxon>
        <taxon>Arachnida</taxon>
        <taxon>Araneae</taxon>
        <taxon>Araneomorphae</taxon>
        <taxon>Entelegynae</taxon>
        <taxon>Araneoidea</taxon>
        <taxon>Linyphiidae</taxon>
        <taxon>Erigoninae</taxon>
        <taxon>Oedothorax</taxon>
    </lineage>
</organism>
<keyword evidence="2" id="KW-1185">Reference proteome</keyword>
<protein>
    <submittedName>
        <fullName evidence="1">Uncharacterized protein</fullName>
    </submittedName>
</protein>
<comment type="caution">
    <text evidence="1">The sequence shown here is derived from an EMBL/GenBank/DDBJ whole genome shotgun (WGS) entry which is preliminary data.</text>
</comment>
<dbReference type="EMBL" id="JAFNEN010000227">
    <property type="protein sequence ID" value="KAG8188911.1"/>
    <property type="molecule type" value="Genomic_DNA"/>
</dbReference>
<reference evidence="1 2" key="1">
    <citation type="journal article" date="2022" name="Nat. Ecol. Evol.">
        <title>A masculinizing supergene underlies an exaggerated male reproductive morph in a spider.</title>
        <authorList>
            <person name="Hendrickx F."/>
            <person name="De Corte Z."/>
            <person name="Sonet G."/>
            <person name="Van Belleghem S.M."/>
            <person name="Kostlbacher S."/>
            <person name="Vangestel C."/>
        </authorList>
    </citation>
    <scope>NUCLEOTIDE SEQUENCE [LARGE SCALE GENOMIC DNA]</scope>
    <source>
        <strain evidence="1">W744_W776</strain>
    </source>
</reference>
<evidence type="ECO:0000313" key="2">
    <source>
        <dbReference type="Proteomes" id="UP000827092"/>
    </source>
</evidence>
<dbReference type="Proteomes" id="UP000827092">
    <property type="component" value="Unassembled WGS sequence"/>
</dbReference>
<dbReference type="AlphaFoldDB" id="A0AAV6V075"/>
<name>A0AAV6V075_9ARAC</name>